<dbReference type="AlphaFoldDB" id="A0A2P4YKI0"/>
<organism evidence="1 2">
    <name type="scientific">Phytophthora palmivora</name>
    <dbReference type="NCBI Taxonomy" id="4796"/>
    <lineage>
        <taxon>Eukaryota</taxon>
        <taxon>Sar</taxon>
        <taxon>Stramenopiles</taxon>
        <taxon>Oomycota</taxon>
        <taxon>Peronosporomycetes</taxon>
        <taxon>Peronosporales</taxon>
        <taxon>Peronosporaceae</taxon>
        <taxon>Phytophthora</taxon>
    </lineage>
</organism>
<dbReference type="OrthoDB" id="126452at2759"/>
<dbReference type="Proteomes" id="UP000237271">
    <property type="component" value="Unassembled WGS sequence"/>
</dbReference>
<name>A0A2P4YKI0_9STRA</name>
<proteinExistence type="predicted"/>
<keyword evidence="2" id="KW-1185">Reference proteome</keyword>
<comment type="caution">
    <text evidence="1">The sequence shown here is derived from an EMBL/GenBank/DDBJ whole genome shotgun (WGS) entry which is preliminary data.</text>
</comment>
<sequence>MRNDNFNRGNHKTGVLKITTTTVPQEGYLLTEVFLSSGGLVVLESERSAQVVIEDGVLATNSKKSDLIVEASGPSTVFLSDTNAAVMVGDLVVEASNMPASSCMWQASRWLVMFETAGDMILETQRSGTICTSAEQVIVEGDYISESASGISMPNAPNMFGATGTLACNEVDVPVREPVSVTRGSPTSNSASATNSASLAGVDADTNVSIVSSALSCTTQFGAMFAVSLTTMGML</sequence>
<evidence type="ECO:0000313" key="2">
    <source>
        <dbReference type="Proteomes" id="UP000237271"/>
    </source>
</evidence>
<gene>
    <name evidence="1" type="ORF">PHPALM_4159</name>
</gene>
<dbReference type="EMBL" id="NCKW01002051">
    <property type="protein sequence ID" value="POM78322.1"/>
    <property type="molecule type" value="Genomic_DNA"/>
</dbReference>
<protein>
    <submittedName>
        <fullName evidence="1">Uncharacterized protein</fullName>
    </submittedName>
</protein>
<evidence type="ECO:0000313" key="1">
    <source>
        <dbReference type="EMBL" id="POM78322.1"/>
    </source>
</evidence>
<reference evidence="1 2" key="1">
    <citation type="journal article" date="2017" name="Genome Biol. Evol.">
        <title>Phytophthora megakarya and P. palmivora, closely related causal agents of cacao black pod rot, underwent increases in genome sizes and gene numbers by different mechanisms.</title>
        <authorList>
            <person name="Ali S.S."/>
            <person name="Shao J."/>
            <person name="Lary D.J."/>
            <person name="Kronmiller B."/>
            <person name="Shen D."/>
            <person name="Strem M.D."/>
            <person name="Amoako-Attah I."/>
            <person name="Akrofi A.Y."/>
            <person name="Begoude B.A."/>
            <person name="Ten Hoopen G.M."/>
            <person name="Coulibaly K."/>
            <person name="Kebe B.I."/>
            <person name="Melnick R.L."/>
            <person name="Guiltinan M.J."/>
            <person name="Tyler B.M."/>
            <person name="Meinhardt L.W."/>
            <person name="Bailey B.A."/>
        </authorList>
    </citation>
    <scope>NUCLEOTIDE SEQUENCE [LARGE SCALE GENOMIC DNA]</scope>
    <source>
        <strain evidence="2">sbr112.9</strain>
    </source>
</reference>
<accession>A0A2P4YKI0</accession>